<dbReference type="InterPro" id="IPR048958">
    <property type="entry name" value="Polysacc_lyase_14"/>
</dbReference>
<comment type="caution">
    <text evidence="3">The sequence shown here is derived from an EMBL/GenBank/DDBJ whole genome shotgun (WGS) entry which is preliminary data.</text>
</comment>
<dbReference type="Pfam" id="PF21294">
    <property type="entry name" value="Polysacc_lyase_14"/>
    <property type="match status" value="1"/>
</dbReference>
<keyword evidence="1" id="KW-0812">Transmembrane</keyword>
<sequence length="311" mass="31790">MSVSFRRRVTGERRRSGRGSLLAACGALACAGVVGVGLLGAAPDGPVAPAASGVDAAFGSGPWSGQFSGYGSGAWKKSWGVASSGAWGSSQLKGVKDASAPGDGSALQVTYGAGSSANSCSDCPNPGGGQFYTQLGAIGRSDLAKSATLDLKYGLKLPAGFDFGKGGKLPGLYGGKIGAESGGNHGRGWSTRYMFRAKSHPDDGEVYLYTPTNSGPTGYGVDVGLGSWRWLADGGWHTVEQLVNRTTGDVTVWYDGKQALVAKGTASGISGIDFGGVFFSTFFGGHDTSWGPKKTERAEFADFSLSASVQH</sequence>
<protein>
    <submittedName>
        <fullName evidence="3">Polysaccharide lyase</fullName>
    </submittedName>
</protein>
<organism evidence="3 4">
    <name type="scientific">Streptomyces celluloflavus</name>
    <dbReference type="NCBI Taxonomy" id="58344"/>
    <lineage>
        <taxon>Bacteria</taxon>
        <taxon>Bacillati</taxon>
        <taxon>Actinomycetota</taxon>
        <taxon>Actinomycetes</taxon>
        <taxon>Kitasatosporales</taxon>
        <taxon>Streptomycetaceae</taxon>
        <taxon>Streptomyces</taxon>
    </lineage>
</organism>
<reference evidence="3 4" key="1">
    <citation type="submission" date="2024-10" db="EMBL/GenBank/DDBJ databases">
        <title>The Natural Products Discovery Center: Release of the First 8490 Sequenced Strains for Exploring Actinobacteria Biosynthetic Diversity.</title>
        <authorList>
            <person name="Kalkreuter E."/>
            <person name="Kautsar S.A."/>
            <person name="Yang D."/>
            <person name="Bader C.D."/>
            <person name="Teijaro C.N."/>
            <person name="Fluegel L."/>
            <person name="Davis C.M."/>
            <person name="Simpson J.R."/>
            <person name="Lauterbach L."/>
            <person name="Steele A.D."/>
            <person name="Gui C."/>
            <person name="Meng S."/>
            <person name="Li G."/>
            <person name="Viehrig K."/>
            <person name="Ye F."/>
            <person name="Su P."/>
            <person name="Kiefer A.F."/>
            <person name="Nichols A."/>
            <person name="Cepeda A.J."/>
            <person name="Yan W."/>
            <person name="Fan B."/>
            <person name="Jiang Y."/>
            <person name="Adhikari A."/>
            <person name="Zheng C.-J."/>
            <person name="Schuster L."/>
            <person name="Cowan T.M."/>
            <person name="Smanski M.J."/>
            <person name="Chevrette M.G."/>
            <person name="De Carvalho L.P.S."/>
            <person name="Shen B."/>
        </authorList>
    </citation>
    <scope>NUCLEOTIDE SEQUENCE [LARGE SCALE GENOMIC DNA]</scope>
    <source>
        <strain evidence="3 4">NPDC018013</strain>
    </source>
</reference>
<keyword evidence="1" id="KW-0472">Membrane</keyword>
<keyword evidence="1" id="KW-1133">Transmembrane helix</keyword>
<dbReference type="Proteomes" id="UP001610990">
    <property type="component" value="Unassembled WGS sequence"/>
</dbReference>
<dbReference type="PROSITE" id="PS51257">
    <property type="entry name" value="PROKAR_LIPOPROTEIN"/>
    <property type="match status" value="1"/>
</dbReference>
<feature type="domain" description="Polysaccharide lyase 14" evidence="2">
    <location>
        <begin position="103"/>
        <end position="303"/>
    </location>
</feature>
<evidence type="ECO:0000313" key="3">
    <source>
        <dbReference type="EMBL" id="MFH8586925.1"/>
    </source>
</evidence>
<accession>A0ABW7RFU4</accession>
<dbReference type="PANTHER" id="PTHR40124">
    <property type="match status" value="1"/>
</dbReference>
<keyword evidence="3" id="KW-0456">Lyase</keyword>
<dbReference type="EMBL" id="JBIRGH010000013">
    <property type="protein sequence ID" value="MFH8586925.1"/>
    <property type="molecule type" value="Genomic_DNA"/>
</dbReference>
<proteinExistence type="predicted"/>
<evidence type="ECO:0000259" key="2">
    <source>
        <dbReference type="Pfam" id="PF21294"/>
    </source>
</evidence>
<dbReference type="Gene3D" id="2.60.120.200">
    <property type="match status" value="1"/>
</dbReference>
<name>A0ABW7RFU4_9ACTN</name>
<keyword evidence="4" id="KW-1185">Reference proteome</keyword>
<evidence type="ECO:0000256" key="1">
    <source>
        <dbReference type="SAM" id="Phobius"/>
    </source>
</evidence>
<gene>
    <name evidence="3" type="ORF">ACH4GP_21405</name>
</gene>
<dbReference type="RefSeq" id="WP_367437042.1">
    <property type="nucleotide sequence ID" value="NZ_CP108413.1"/>
</dbReference>
<evidence type="ECO:0000313" key="4">
    <source>
        <dbReference type="Proteomes" id="UP001610990"/>
    </source>
</evidence>
<feature type="transmembrane region" description="Helical" evidence="1">
    <location>
        <begin position="21"/>
        <end position="42"/>
    </location>
</feature>
<dbReference type="GO" id="GO:0016829">
    <property type="term" value="F:lyase activity"/>
    <property type="evidence" value="ECO:0007669"/>
    <property type="project" value="UniProtKB-KW"/>
</dbReference>
<dbReference type="PANTHER" id="PTHR40124:SF1">
    <property type="entry name" value="DISAGGREGATASE RELATED REPEAT PROTEIN"/>
    <property type="match status" value="1"/>
</dbReference>